<evidence type="ECO:0000313" key="16">
    <source>
        <dbReference type="Proteomes" id="UP000018050"/>
    </source>
</evidence>
<evidence type="ECO:0000256" key="3">
    <source>
        <dbReference type="ARBA" id="ARBA00006347"/>
    </source>
</evidence>
<proteinExistence type="inferred from homology"/>
<dbReference type="CDD" id="cd02982">
    <property type="entry name" value="PDI_b'_family"/>
    <property type="match status" value="1"/>
</dbReference>
<dbReference type="Gene3D" id="3.40.30.10">
    <property type="entry name" value="Glutaredoxin"/>
    <property type="match status" value="4"/>
</dbReference>
<comment type="subcellular location">
    <subcellularLocation>
        <location evidence="2">Endoplasmic reticulum lumen</location>
    </subcellularLocation>
</comment>
<evidence type="ECO:0000259" key="14">
    <source>
        <dbReference type="PROSITE" id="PS51352"/>
    </source>
</evidence>
<keyword evidence="5 13" id="KW-0732">Signal</keyword>
<dbReference type="FunFam" id="3.40.30.10:FF:000023">
    <property type="entry name" value="Protein disulfide-isomerase"/>
    <property type="match status" value="1"/>
</dbReference>
<dbReference type="OrthoDB" id="72053at2759"/>
<comment type="similarity">
    <text evidence="3 12">Belongs to the protein disulfide isomerase family.</text>
</comment>
<feature type="domain" description="Thioredoxin" evidence="14">
    <location>
        <begin position="19"/>
        <end position="145"/>
    </location>
</feature>
<dbReference type="InterPro" id="IPR005788">
    <property type="entry name" value="PDI_thioredoxin-like_dom"/>
</dbReference>
<evidence type="ECO:0000256" key="10">
    <source>
        <dbReference type="ARBA" id="ARBA00023284"/>
    </source>
</evidence>
<reference evidence="15" key="1">
    <citation type="submission" date="2013-10" db="EMBL/GenBank/DDBJ databases">
        <title>Genomic analysis of the causative agents of coccidiosis in chickens.</title>
        <authorList>
            <person name="Reid A.J."/>
            <person name="Blake D."/>
            <person name="Billington K."/>
            <person name="Browne H."/>
            <person name="Dunn M."/>
            <person name="Hung S."/>
            <person name="Kawahara F."/>
            <person name="Miranda-Saavedra D."/>
            <person name="Mourier T."/>
            <person name="Nagra H."/>
            <person name="Otto T.D."/>
            <person name="Rawlings N."/>
            <person name="Sanchez A."/>
            <person name="Sanders M."/>
            <person name="Subramaniam C."/>
            <person name="Tay Y."/>
            <person name="Dear P."/>
            <person name="Doerig C."/>
            <person name="Gruber A."/>
            <person name="Parkinson J."/>
            <person name="Shirley M."/>
            <person name="Wan K.L."/>
            <person name="Berriman M."/>
            <person name="Tomley F."/>
            <person name="Pain A."/>
        </authorList>
    </citation>
    <scope>NUCLEOTIDE SEQUENCE</scope>
    <source>
        <strain evidence="15">Houghton</strain>
    </source>
</reference>
<evidence type="ECO:0000256" key="6">
    <source>
        <dbReference type="ARBA" id="ARBA00022737"/>
    </source>
</evidence>
<protein>
    <recommendedName>
        <fullName evidence="4 13">Protein disulfide-isomerase</fullName>
        <ecNumber evidence="4 13">5.3.4.1</ecNumber>
    </recommendedName>
</protein>
<dbReference type="NCBIfam" id="TIGR01126">
    <property type="entry name" value="pdi_dom"/>
    <property type="match status" value="1"/>
</dbReference>
<feature type="disulfide bond" description="Redox-active" evidence="11">
    <location>
        <begin position="399"/>
        <end position="402"/>
    </location>
</feature>
<evidence type="ECO:0000256" key="1">
    <source>
        <dbReference type="ARBA" id="ARBA00001182"/>
    </source>
</evidence>
<keyword evidence="7" id="KW-0256">Endoplasmic reticulum</keyword>
<evidence type="ECO:0000256" key="7">
    <source>
        <dbReference type="ARBA" id="ARBA00022824"/>
    </source>
</evidence>
<name>U6GP49_EIMAC</name>
<dbReference type="AlphaFoldDB" id="U6GP49"/>
<evidence type="ECO:0000256" key="12">
    <source>
        <dbReference type="RuleBase" id="RU004208"/>
    </source>
</evidence>
<keyword evidence="9 13" id="KW-0413">Isomerase</keyword>
<dbReference type="InterPro" id="IPR013766">
    <property type="entry name" value="Thioredoxin_domain"/>
</dbReference>
<dbReference type="RefSeq" id="XP_013249132.1">
    <property type="nucleotide sequence ID" value="XM_013393678.1"/>
</dbReference>
<dbReference type="CDD" id="cd02995">
    <property type="entry name" value="PDI_a_PDI_a'_C"/>
    <property type="match status" value="1"/>
</dbReference>
<dbReference type="OMA" id="FFGMKKD"/>
<dbReference type="VEuPathDB" id="ToxoDB:EAH_00058130"/>
<dbReference type="InterPro" id="IPR005792">
    <property type="entry name" value="Prot_disulphide_isomerase"/>
</dbReference>
<dbReference type="EC" id="5.3.4.1" evidence="4 13"/>
<feature type="chain" id="PRO_5005147888" description="Protein disulfide-isomerase" evidence="13">
    <location>
        <begin position="26"/>
        <end position="491"/>
    </location>
</feature>
<dbReference type="InterPro" id="IPR006311">
    <property type="entry name" value="TAT_signal"/>
</dbReference>
<dbReference type="PROSITE" id="PS51352">
    <property type="entry name" value="THIOREDOXIN_2"/>
    <property type="match status" value="2"/>
</dbReference>
<dbReference type="Proteomes" id="UP000018050">
    <property type="component" value="Unassembled WGS sequence"/>
</dbReference>
<gene>
    <name evidence="15" type="ORF">EAH_00058130</name>
</gene>
<dbReference type="PROSITE" id="PS51318">
    <property type="entry name" value="TAT"/>
    <property type="match status" value="1"/>
</dbReference>
<dbReference type="PANTHER" id="PTHR18929">
    <property type="entry name" value="PROTEIN DISULFIDE ISOMERASE"/>
    <property type="match status" value="1"/>
</dbReference>
<dbReference type="GO" id="GO:0034976">
    <property type="term" value="P:response to endoplasmic reticulum stress"/>
    <property type="evidence" value="ECO:0007669"/>
    <property type="project" value="TreeGrafter"/>
</dbReference>
<dbReference type="GO" id="GO:0006457">
    <property type="term" value="P:protein folding"/>
    <property type="evidence" value="ECO:0007669"/>
    <property type="project" value="TreeGrafter"/>
</dbReference>
<dbReference type="InterPro" id="IPR036249">
    <property type="entry name" value="Thioredoxin-like_sf"/>
</dbReference>
<dbReference type="PANTHER" id="PTHR18929:SF132">
    <property type="entry name" value="PROTEIN DISULFIDE-ISOMERASE A3"/>
    <property type="match status" value="1"/>
</dbReference>
<sequence length="491" mass="54748">MIRKSLRSLLLSFGVFAAVAAAAAAASEEAAASKDDESAVLVMTKANFEDTLKQNEVVLVKFYAPWCGHCKRMAPEYAKAAKMLKDKNSKVILGKVDATAETDLANKHEISEFPTVTLFRNQKPEQYTGGRTAEAIVDWVEMMTGPAVVEVSSEEEMKEKITKESPVAFFGSFTSKDSELAKIFESVANESRQLGKFYCTYTGDKDKITAVRFEEGSFTFNPSSSSSSSITSELKTFVHTESFPLFGPINGENFRKYIERDAALVWFCGAENDFNAYKESIREAAKESRNTYYFVWLDTDTFKGHAEGALGITEFPGLVAQTKKGRFILPDAAAAMKDAAKVAQFMKDVTDGKIERSLKSDPVPETNDEPVKVVVGKTLEQMVISDTHDVFLEVYAPWCGYCKNFEPIYREFAEKIKDHTHVLVTKMDGTTNETPLDSFEWNSFPTIFFVKAGEKTPMKYEGSRTVDGLMEFLEKNTSKPLTKKADKGEEL</sequence>
<evidence type="ECO:0000256" key="4">
    <source>
        <dbReference type="ARBA" id="ARBA00012723"/>
    </source>
</evidence>
<evidence type="ECO:0000256" key="5">
    <source>
        <dbReference type="ARBA" id="ARBA00022729"/>
    </source>
</evidence>
<evidence type="ECO:0000256" key="2">
    <source>
        <dbReference type="ARBA" id="ARBA00004319"/>
    </source>
</evidence>
<dbReference type="InterPro" id="IPR017937">
    <property type="entry name" value="Thioredoxin_CS"/>
</dbReference>
<feature type="disulfide bond" description="Redox-active" evidence="11">
    <location>
        <begin position="67"/>
        <end position="70"/>
    </location>
</feature>
<evidence type="ECO:0000256" key="11">
    <source>
        <dbReference type="PIRSR" id="PIRSR605792-51"/>
    </source>
</evidence>
<keyword evidence="10 11" id="KW-0676">Redox-active center</keyword>
<accession>U6GP49</accession>
<dbReference type="NCBIfam" id="TIGR01130">
    <property type="entry name" value="ER_PDI_fam"/>
    <property type="match status" value="1"/>
</dbReference>
<dbReference type="CDD" id="cd02961">
    <property type="entry name" value="PDI_a_family"/>
    <property type="match status" value="1"/>
</dbReference>
<feature type="domain" description="Thioredoxin" evidence="14">
    <location>
        <begin position="334"/>
        <end position="478"/>
    </location>
</feature>
<comment type="catalytic activity">
    <reaction evidence="1 13">
        <text>Catalyzes the rearrangement of -S-S- bonds in proteins.</text>
        <dbReference type="EC" id="5.3.4.1"/>
    </reaction>
</comment>
<evidence type="ECO:0000256" key="8">
    <source>
        <dbReference type="ARBA" id="ARBA00023157"/>
    </source>
</evidence>
<dbReference type="GO" id="GO:0005788">
    <property type="term" value="C:endoplasmic reticulum lumen"/>
    <property type="evidence" value="ECO:0007669"/>
    <property type="project" value="UniProtKB-SubCell"/>
</dbReference>
<dbReference type="Pfam" id="PF13848">
    <property type="entry name" value="Thioredoxin_6"/>
    <property type="match status" value="1"/>
</dbReference>
<dbReference type="GO" id="GO:0003756">
    <property type="term" value="F:protein disulfide isomerase activity"/>
    <property type="evidence" value="ECO:0007669"/>
    <property type="project" value="UniProtKB-EC"/>
</dbReference>
<dbReference type="EMBL" id="HG671445">
    <property type="protein sequence ID" value="CDI81018.1"/>
    <property type="molecule type" value="Genomic_DNA"/>
</dbReference>
<dbReference type="PRINTS" id="PR00421">
    <property type="entry name" value="THIOREDOXIN"/>
</dbReference>
<evidence type="ECO:0000256" key="9">
    <source>
        <dbReference type="ARBA" id="ARBA00023235"/>
    </source>
</evidence>
<dbReference type="PROSITE" id="PS00194">
    <property type="entry name" value="THIOREDOXIN_1"/>
    <property type="match status" value="2"/>
</dbReference>
<dbReference type="Pfam" id="PF00085">
    <property type="entry name" value="Thioredoxin"/>
    <property type="match status" value="2"/>
</dbReference>
<organism evidence="15 16">
    <name type="scientific">Eimeria acervulina</name>
    <name type="common">Coccidian parasite</name>
    <dbReference type="NCBI Taxonomy" id="5801"/>
    <lineage>
        <taxon>Eukaryota</taxon>
        <taxon>Sar</taxon>
        <taxon>Alveolata</taxon>
        <taxon>Apicomplexa</taxon>
        <taxon>Conoidasida</taxon>
        <taxon>Coccidia</taxon>
        <taxon>Eucoccidiorida</taxon>
        <taxon>Eimeriorina</taxon>
        <taxon>Eimeriidae</taxon>
        <taxon>Eimeria</taxon>
    </lineage>
</organism>
<keyword evidence="8 11" id="KW-1015">Disulfide bond</keyword>
<evidence type="ECO:0000256" key="13">
    <source>
        <dbReference type="RuleBase" id="RU361130"/>
    </source>
</evidence>
<reference evidence="15" key="2">
    <citation type="submission" date="2013-10" db="EMBL/GenBank/DDBJ databases">
        <authorList>
            <person name="Aslett M."/>
        </authorList>
    </citation>
    <scope>NUCLEOTIDE SEQUENCE</scope>
    <source>
        <strain evidence="15">Houghton</strain>
    </source>
</reference>
<keyword evidence="16" id="KW-1185">Reference proteome</keyword>
<keyword evidence="6" id="KW-0677">Repeat</keyword>
<evidence type="ECO:0000313" key="15">
    <source>
        <dbReference type="EMBL" id="CDI81018.1"/>
    </source>
</evidence>
<dbReference type="SUPFAM" id="SSF52833">
    <property type="entry name" value="Thioredoxin-like"/>
    <property type="match status" value="3"/>
</dbReference>
<dbReference type="GeneID" id="25273883"/>
<feature type="signal peptide" evidence="13">
    <location>
        <begin position="1"/>
        <end position="25"/>
    </location>
</feature>